<dbReference type="GO" id="GO:0009570">
    <property type="term" value="C:chloroplast stroma"/>
    <property type="evidence" value="ECO:0007669"/>
    <property type="project" value="TreeGrafter"/>
</dbReference>
<gene>
    <name evidence="2" type="ORF">RJ640_027267</name>
</gene>
<organism evidence="2 3">
    <name type="scientific">Escallonia rubra</name>
    <dbReference type="NCBI Taxonomy" id="112253"/>
    <lineage>
        <taxon>Eukaryota</taxon>
        <taxon>Viridiplantae</taxon>
        <taxon>Streptophyta</taxon>
        <taxon>Embryophyta</taxon>
        <taxon>Tracheophyta</taxon>
        <taxon>Spermatophyta</taxon>
        <taxon>Magnoliopsida</taxon>
        <taxon>eudicotyledons</taxon>
        <taxon>Gunneridae</taxon>
        <taxon>Pentapetalae</taxon>
        <taxon>asterids</taxon>
        <taxon>campanulids</taxon>
        <taxon>Escalloniales</taxon>
        <taxon>Escalloniaceae</taxon>
        <taxon>Escallonia</taxon>
    </lineage>
</organism>
<feature type="region of interest" description="Disordered" evidence="1">
    <location>
        <begin position="71"/>
        <end position="90"/>
    </location>
</feature>
<evidence type="ECO:0000313" key="3">
    <source>
        <dbReference type="Proteomes" id="UP001187471"/>
    </source>
</evidence>
<evidence type="ECO:0000313" key="2">
    <source>
        <dbReference type="EMBL" id="KAK2979687.1"/>
    </source>
</evidence>
<sequence>MAASLALGLANTAFTTTLTVDRSKAFTRPSSLKTRICCVTWDPEGILGPPQSGHIARREFQKRLEKDAGAREDFERQVQEEKQRRRALRESRVIPDTPGELIEYFLDTEAREIEFEIARLRPRLNKEFFAHLQFELGQLRFAVSKTQAIEDRLIELETLQKALLEGTEAYDKLQADMVTAKANLTKILTSKDVKATLLDMVEQNELNRSLLALLDENISNANKGNQVQAAAFMEKLRGAVLKYMTV</sequence>
<accession>A0AA88R099</accession>
<proteinExistence type="predicted"/>
<evidence type="ECO:0000256" key="1">
    <source>
        <dbReference type="SAM" id="MobiDB-lite"/>
    </source>
</evidence>
<dbReference type="Proteomes" id="UP001187471">
    <property type="component" value="Unassembled WGS sequence"/>
</dbReference>
<dbReference type="PANTHER" id="PTHR36333">
    <property type="entry name" value="DIMETHYLALLYL, ADENOSINE TRNA METHYLTHIOTRANSFERASE"/>
    <property type="match status" value="1"/>
</dbReference>
<reference evidence="2" key="1">
    <citation type="submission" date="2022-12" db="EMBL/GenBank/DDBJ databases">
        <title>Draft genome assemblies for two species of Escallonia (Escalloniales).</title>
        <authorList>
            <person name="Chanderbali A."/>
            <person name="Dervinis C."/>
            <person name="Anghel I."/>
            <person name="Soltis D."/>
            <person name="Soltis P."/>
            <person name="Zapata F."/>
        </authorList>
    </citation>
    <scope>NUCLEOTIDE SEQUENCE</scope>
    <source>
        <strain evidence="2">UCBG92.1500</strain>
        <tissue evidence="2">Leaf</tissue>
    </source>
</reference>
<keyword evidence="3" id="KW-1185">Reference proteome</keyword>
<comment type="caution">
    <text evidence="2">The sequence shown here is derived from an EMBL/GenBank/DDBJ whole genome shotgun (WGS) entry which is preliminary data.</text>
</comment>
<dbReference type="EMBL" id="JAVXUO010001728">
    <property type="protein sequence ID" value="KAK2979687.1"/>
    <property type="molecule type" value="Genomic_DNA"/>
</dbReference>
<dbReference type="PANTHER" id="PTHR36333:SF1">
    <property type="entry name" value="DIMETHYLALLYL, ADENOSINE TRNA METHYLTHIOTRANSFERASE"/>
    <property type="match status" value="1"/>
</dbReference>
<protein>
    <submittedName>
        <fullName evidence="2">Uncharacterized protein</fullName>
    </submittedName>
</protein>
<dbReference type="AlphaFoldDB" id="A0AA88R099"/>
<name>A0AA88R099_9ASTE</name>